<dbReference type="AlphaFoldDB" id="A0A813U407"/>
<dbReference type="Gene3D" id="3.90.1720.30">
    <property type="entry name" value="PPPDE domains"/>
    <property type="match status" value="1"/>
</dbReference>
<dbReference type="Proteomes" id="UP000663879">
    <property type="component" value="Unassembled WGS sequence"/>
</dbReference>
<accession>A0A813U407</accession>
<keyword evidence="2" id="KW-1185">Reference proteome</keyword>
<dbReference type="EMBL" id="CAJNOC010000929">
    <property type="protein sequence ID" value="CAF0818430.1"/>
    <property type="molecule type" value="Genomic_DNA"/>
</dbReference>
<proteinExistence type="predicted"/>
<organism evidence="1 2">
    <name type="scientific">Brachionus calyciflorus</name>
    <dbReference type="NCBI Taxonomy" id="104777"/>
    <lineage>
        <taxon>Eukaryota</taxon>
        <taxon>Metazoa</taxon>
        <taxon>Spiralia</taxon>
        <taxon>Gnathifera</taxon>
        <taxon>Rotifera</taxon>
        <taxon>Eurotatoria</taxon>
        <taxon>Monogononta</taxon>
        <taxon>Pseudotrocha</taxon>
        <taxon>Ploima</taxon>
        <taxon>Brachionidae</taxon>
        <taxon>Brachionus</taxon>
    </lineage>
</organism>
<evidence type="ECO:0008006" key="3">
    <source>
        <dbReference type="Google" id="ProtNLM"/>
    </source>
</evidence>
<dbReference type="OrthoDB" id="21221at2759"/>
<protein>
    <recommendedName>
        <fullName evidence="3">PPPDE domain-containing protein</fullName>
    </recommendedName>
</protein>
<name>A0A813U407_9BILA</name>
<gene>
    <name evidence="1" type="ORF">OXX778_LOCUS7335</name>
</gene>
<sequence length="229" mass="27183">MALKKIFFEYLPDYSKAPFNAIFNLFKEDPIRNNDVSAWIRMDDFKEKKAIQSNLNDQNCFFDQTQVEIQLLGRELHQASTNNFIHPAWLIIFIDHPINEYAIVEYGKNGISVYIFKKELEMSLFQVSSTMIGDSNKIIAQFEYSTTKTWGEILDKIYRMQVKYSPETYDVITRNCNDFAEDLGEFLLNNSNFKIDFYKSWYYYVYMHPNKVMYPLSDLVEMHLSYNAN</sequence>
<dbReference type="InterPro" id="IPR042266">
    <property type="entry name" value="PPPDE_sf"/>
</dbReference>
<reference evidence="1" key="1">
    <citation type="submission" date="2021-02" db="EMBL/GenBank/DDBJ databases">
        <authorList>
            <person name="Nowell W R."/>
        </authorList>
    </citation>
    <scope>NUCLEOTIDE SEQUENCE</scope>
    <source>
        <strain evidence="1">Ploen Becks lab</strain>
    </source>
</reference>
<comment type="caution">
    <text evidence="1">The sequence shown here is derived from an EMBL/GenBank/DDBJ whole genome shotgun (WGS) entry which is preliminary data.</text>
</comment>
<evidence type="ECO:0000313" key="1">
    <source>
        <dbReference type="EMBL" id="CAF0818430.1"/>
    </source>
</evidence>
<evidence type="ECO:0000313" key="2">
    <source>
        <dbReference type="Proteomes" id="UP000663879"/>
    </source>
</evidence>